<evidence type="ECO:0000256" key="2">
    <source>
        <dbReference type="ARBA" id="ARBA00004691"/>
    </source>
</evidence>
<dbReference type="AlphaFoldDB" id="A0A7C1VXI1"/>
<keyword evidence="13 17" id="KW-1015">Disulfide bond</keyword>
<dbReference type="GO" id="GO:0008616">
    <property type="term" value="P:tRNA queuosine(34) biosynthetic process"/>
    <property type="evidence" value="ECO:0007669"/>
    <property type="project" value="UniProtKB-UniRule"/>
</dbReference>
<keyword evidence="7 17" id="KW-0819">tRNA processing</keyword>
<dbReference type="HAMAP" id="MF_02089">
    <property type="entry name" value="QueH"/>
    <property type="match status" value="1"/>
</dbReference>
<dbReference type="InterPro" id="IPR003828">
    <property type="entry name" value="QueH"/>
</dbReference>
<keyword evidence="9 17" id="KW-0671">Queuosine biosynthesis</keyword>
<evidence type="ECO:0000256" key="14">
    <source>
        <dbReference type="ARBA" id="ARBA00023284"/>
    </source>
</evidence>
<evidence type="ECO:0000256" key="4">
    <source>
        <dbReference type="ARBA" id="ARBA00012622"/>
    </source>
</evidence>
<evidence type="ECO:0000256" key="12">
    <source>
        <dbReference type="ARBA" id="ARBA00023014"/>
    </source>
</evidence>
<evidence type="ECO:0000256" key="3">
    <source>
        <dbReference type="ARBA" id="ARBA00008207"/>
    </source>
</evidence>
<evidence type="ECO:0000256" key="10">
    <source>
        <dbReference type="ARBA" id="ARBA00023002"/>
    </source>
</evidence>
<evidence type="ECO:0000313" key="18">
    <source>
        <dbReference type="EMBL" id="HEC68366.1"/>
    </source>
</evidence>
<dbReference type="EMBL" id="DRIH01000217">
    <property type="protein sequence ID" value="HEC68366.1"/>
    <property type="molecule type" value="Genomic_DNA"/>
</dbReference>
<feature type="binding site" evidence="17">
    <location>
        <position position="8"/>
    </location>
    <ligand>
        <name>[4Fe-4S] cluster</name>
        <dbReference type="ChEBI" id="CHEBI:49883"/>
    </ligand>
</feature>
<protein>
    <recommendedName>
        <fullName evidence="5 17">Epoxyqueuosine reductase QueH</fullName>
        <ecNumber evidence="4 17">1.17.99.6</ecNumber>
    </recommendedName>
    <alternativeName>
        <fullName evidence="15 17">Queuosine biosynthesis protein QueH</fullName>
    </alternativeName>
</protein>
<gene>
    <name evidence="17" type="primary">queH</name>
    <name evidence="18" type="ORF">ENI35_06120</name>
</gene>
<feature type="binding site" evidence="17">
    <location>
        <position position="85"/>
    </location>
    <ligand>
        <name>[4Fe-4S] cluster</name>
        <dbReference type="ChEBI" id="CHEBI:49883"/>
    </ligand>
</feature>
<evidence type="ECO:0000256" key="9">
    <source>
        <dbReference type="ARBA" id="ARBA00022785"/>
    </source>
</evidence>
<comment type="similarity">
    <text evidence="3 17">Belongs to the QueH family.</text>
</comment>
<reference evidence="18" key="1">
    <citation type="journal article" date="2020" name="mSystems">
        <title>Genome- and Community-Level Interaction Insights into Carbon Utilization and Element Cycling Functions of Hydrothermarchaeota in Hydrothermal Sediment.</title>
        <authorList>
            <person name="Zhou Z."/>
            <person name="Liu Y."/>
            <person name="Xu W."/>
            <person name="Pan J."/>
            <person name="Luo Z.H."/>
            <person name="Li M."/>
        </authorList>
    </citation>
    <scope>NUCLEOTIDE SEQUENCE [LARGE SCALE GENOMIC DNA]</scope>
    <source>
        <strain evidence="18">HyVt-389</strain>
    </source>
</reference>
<sequence>MRVLLHICCAPCAIYPIKTMQEKGIEVFGFWYNPNIHPFEEYRRRLEAVKTYAEKTHLRMIWRDRYELEEFLQGIAFREAIGIRCRFCYFKRLKATAQVAKHGKFDGFTTTLLYSKFQNHDVIKEIAQSLAQDQGIKFYYEDFRLGWKEGIEISKKLGMYRQQYCGCIYSERDRYYKKLVEE</sequence>
<comment type="catalytic activity">
    <reaction evidence="16 17">
        <text>epoxyqueuosine(34) in tRNA + AH2 = queuosine(34) in tRNA + A + H2O</text>
        <dbReference type="Rhea" id="RHEA:32159"/>
        <dbReference type="Rhea" id="RHEA-COMP:18571"/>
        <dbReference type="Rhea" id="RHEA-COMP:18582"/>
        <dbReference type="ChEBI" id="CHEBI:13193"/>
        <dbReference type="ChEBI" id="CHEBI:15377"/>
        <dbReference type="ChEBI" id="CHEBI:17499"/>
        <dbReference type="ChEBI" id="CHEBI:194431"/>
        <dbReference type="ChEBI" id="CHEBI:194443"/>
        <dbReference type="EC" id="1.17.99.6"/>
    </reaction>
</comment>
<keyword evidence="6 17" id="KW-0004">4Fe-4S</keyword>
<proteinExistence type="inferred from homology"/>
<dbReference type="PANTHER" id="PTHR36701:SF1">
    <property type="entry name" value="EPOXYQUEUOSINE REDUCTASE QUEH"/>
    <property type="match status" value="1"/>
</dbReference>
<comment type="pathway">
    <text evidence="2 17">tRNA modification; tRNA-queuosine biosynthesis.</text>
</comment>
<dbReference type="EC" id="1.17.99.6" evidence="4 17"/>
<evidence type="ECO:0000256" key="1">
    <source>
        <dbReference type="ARBA" id="ARBA00002268"/>
    </source>
</evidence>
<dbReference type="GO" id="GO:0052693">
    <property type="term" value="F:epoxyqueuosine reductase activity"/>
    <property type="evidence" value="ECO:0007669"/>
    <property type="project" value="UniProtKB-UniRule"/>
</dbReference>
<feature type="disulfide bond" description="Redox-active" evidence="17">
    <location>
        <begin position="165"/>
        <end position="167"/>
    </location>
</feature>
<keyword evidence="12 17" id="KW-0411">Iron-sulfur</keyword>
<evidence type="ECO:0000256" key="17">
    <source>
        <dbReference type="HAMAP-Rule" id="MF_02089"/>
    </source>
</evidence>
<feature type="binding site" evidence="17">
    <location>
        <position position="9"/>
    </location>
    <ligand>
        <name>[4Fe-4S] cluster</name>
        <dbReference type="ChEBI" id="CHEBI:49883"/>
    </ligand>
</feature>
<evidence type="ECO:0000256" key="6">
    <source>
        <dbReference type="ARBA" id="ARBA00022485"/>
    </source>
</evidence>
<comment type="caution">
    <text evidence="18">The sequence shown here is derived from an EMBL/GenBank/DDBJ whole genome shotgun (WGS) entry which is preliminary data.</text>
</comment>
<dbReference type="GO" id="GO:0051539">
    <property type="term" value="F:4 iron, 4 sulfur cluster binding"/>
    <property type="evidence" value="ECO:0007669"/>
    <property type="project" value="UniProtKB-UniRule"/>
</dbReference>
<dbReference type="GO" id="GO:0046872">
    <property type="term" value="F:metal ion binding"/>
    <property type="evidence" value="ECO:0007669"/>
    <property type="project" value="UniProtKB-KW"/>
</dbReference>
<name>A0A7C1VXI1_DESA2</name>
<dbReference type="Proteomes" id="UP000885738">
    <property type="component" value="Unassembled WGS sequence"/>
</dbReference>
<evidence type="ECO:0000256" key="13">
    <source>
        <dbReference type="ARBA" id="ARBA00023157"/>
    </source>
</evidence>
<evidence type="ECO:0000256" key="8">
    <source>
        <dbReference type="ARBA" id="ARBA00022723"/>
    </source>
</evidence>
<dbReference type="Pfam" id="PF02677">
    <property type="entry name" value="QueH"/>
    <property type="match status" value="1"/>
</dbReference>
<evidence type="ECO:0000256" key="16">
    <source>
        <dbReference type="ARBA" id="ARBA00047415"/>
    </source>
</evidence>
<keyword evidence="10 17" id="KW-0560">Oxidoreductase</keyword>
<dbReference type="PANTHER" id="PTHR36701">
    <property type="entry name" value="EPOXYQUEUOSINE REDUCTASE QUEH"/>
    <property type="match status" value="1"/>
</dbReference>
<accession>A0A7C1VXI1</accession>
<feature type="binding site" evidence="17">
    <location>
        <position position="88"/>
    </location>
    <ligand>
        <name>[4Fe-4S] cluster</name>
        <dbReference type="ChEBI" id="CHEBI:49883"/>
    </ligand>
</feature>
<organism evidence="18">
    <name type="scientific">Desulfofervidus auxilii</name>
    <dbReference type="NCBI Taxonomy" id="1621989"/>
    <lineage>
        <taxon>Bacteria</taxon>
        <taxon>Pseudomonadati</taxon>
        <taxon>Thermodesulfobacteriota</taxon>
        <taxon>Candidatus Desulfofervidia</taxon>
        <taxon>Candidatus Desulfofervidales</taxon>
        <taxon>Candidatus Desulfofervidaceae</taxon>
        <taxon>Candidatus Desulfofervidus</taxon>
    </lineage>
</organism>
<evidence type="ECO:0000256" key="7">
    <source>
        <dbReference type="ARBA" id="ARBA00022694"/>
    </source>
</evidence>
<comment type="function">
    <text evidence="1 17">Catalyzes the conversion of epoxyqueuosine (oQ) to queuosine (Q), which is a hypermodified base found in the wobble positions of tRNA(Asp), tRNA(Asn), tRNA(His) and tRNA(Tyr).</text>
</comment>
<keyword evidence="8 17" id="KW-0479">Metal-binding</keyword>
<keyword evidence="11 17" id="KW-0408">Iron</keyword>
<evidence type="ECO:0000256" key="5">
    <source>
        <dbReference type="ARBA" id="ARBA00016895"/>
    </source>
</evidence>
<evidence type="ECO:0000256" key="15">
    <source>
        <dbReference type="ARBA" id="ARBA00031446"/>
    </source>
</evidence>
<evidence type="ECO:0000256" key="11">
    <source>
        <dbReference type="ARBA" id="ARBA00023004"/>
    </source>
</evidence>
<dbReference type="UniPathway" id="UPA00392"/>
<keyword evidence="14 17" id="KW-0676">Redox-active center</keyword>